<evidence type="ECO:0000313" key="2">
    <source>
        <dbReference type="EMBL" id="RHF85505.1"/>
    </source>
</evidence>
<proteinExistence type="predicted"/>
<organism evidence="2 3">
    <name type="scientific">Roseburia inulinivorans</name>
    <dbReference type="NCBI Taxonomy" id="360807"/>
    <lineage>
        <taxon>Bacteria</taxon>
        <taxon>Bacillati</taxon>
        <taxon>Bacillota</taxon>
        <taxon>Clostridia</taxon>
        <taxon>Lachnospirales</taxon>
        <taxon>Lachnospiraceae</taxon>
        <taxon>Roseburia</taxon>
    </lineage>
</organism>
<evidence type="ECO:0000256" key="1">
    <source>
        <dbReference type="SAM" id="MobiDB-lite"/>
    </source>
</evidence>
<protein>
    <submittedName>
        <fullName evidence="2">Uncharacterized protein</fullName>
    </submittedName>
</protein>
<evidence type="ECO:0000313" key="3">
    <source>
        <dbReference type="Proteomes" id="UP000283701"/>
    </source>
</evidence>
<accession>A0A414QXJ2</accession>
<comment type="caution">
    <text evidence="2">The sequence shown here is derived from an EMBL/GenBank/DDBJ whole genome shotgun (WGS) entry which is preliminary data.</text>
</comment>
<reference evidence="2 3" key="1">
    <citation type="submission" date="2018-08" db="EMBL/GenBank/DDBJ databases">
        <title>A genome reference for cultivated species of the human gut microbiota.</title>
        <authorList>
            <person name="Zou Y."/>
            <person name="Xue W."/>
            <person name="Luo G."/>
        </authorList>
    </citation>
    <scope>NUCLEOTIDE SEQUENCE [LARGE SCALE GENOMIC DNA]</scope>
    <source>
        <strain evidence="2 3">AM23-23AC</strain>
    </source>
</reference>
<sequence>MSTLEPNSTEELELSKKTSPPGFHQHLVTVGSDEILRLNVTLDLLEIRLIEILLITDTIYL</sequence>
<name>A0A414QXJ2_9FIRM</name>
<dbReference type="EMBL" id="QRHP01000004">
    <property type="protein sequence ID" value="RHF85505.1"/>
    <property type="molecule type" value="Genomic_DNA"/>
</dbReference>
<dbReference type="AlphaFoldDB" id="A0A414QXJ2"/>
<dbReference type="Proteomes" id="UP000283701">
    <property type="component" value="Unassembled WGS sequence"/>
</dbReference>
<feature type="region of interest" description="Disordered" evidence="1">
    <location>
        <begin position="1"/>
        <end position="21"/>
    </location>
</feature>
<gene>
    <name evidence="2" type="ORF">DW654_05775</name>
</gene>